<evidence type="ECO:0000256" key="1">
    <source>
        <dbReference type="SAM" id="MobiDB-lite"/>
    </source>
</evidence>
<comment type="caution">
    <text evidence="2">The sequence shown here is derived from an EMBL/GenBank/DDBJ whole genome shotgun (WGS) entry which is preliminary data.</text>
</comment>
<sequence>MLPMTSPRSRRMAIKNIHDQEDAMVQQTPKAKRKQKELPLHRESMKRKSTEIEDPIVSEQGLAFFSDFIKQLIDRPFLSEKGVGVPTMEDNIPLKKNRPSEEFDKLVENNRKLRNQVISLQANVKNKKNRIKQMKRKVDKLDQQSTIDQHQSTSSNMLEVEVDVTSAIESEDESMDENDDDMYDPQYEMEADHDNSDHSESESDESDEESELLTMDDENLRTIPKHIVFLSQLLLLFRFCHSCKADNPLVETREVGSKAVVTTICCNPKCPQKTTIWHSQPMMPGTKISAGNFLLCMATLLGGGSFSKVRQMFVHMGLGCVSLSTYFRYQKTKLFPTIYLHWKKYQRMLIEKAKQVKGEIRKVLSKVAKEKDCELLNEWIKPCENHLHWSATSTFSGNGLVIWAKFKSFLGHIVNTHSDHNDPLFNKCGHGSEIQARKWLTKAYVQEVFETYTGSSKKALKDAALKLKEMSPKPMDSMFEKQTKAEALKKRLDRRGMVILDVPPTTPVSQVLEQEKAQKKNEKQKEKANPCCRLCKNPMKGHKYVKDCPKNK</sequence>
<feature type="compositionally biased region" description="Basic and acidic residues" evidence="1">
    <location>
        <begin position="36"/>
        <end position="49"/>
    </location>
</feature>
<evidence type="ECO:0000313" key="2">
    <source>
        <dbReference type="EMBL" id="CAB3989360.1"/>
    </source>
</evidence>
<feature type="compositionally biased region" description="Basic and acidic residues" evidence="1">
    <location>
        <begin position="190"/>
        <end position="201"/>
    </location>
</feature>
<dbReference type="AlphaFoldDB" id="A0A7D9HRZ3"/>
<protein>
    <submittedName>
        <fullName evidence="2">Uncharacterized protein</fullName>
    </submittedName>
</protein>
<feature type="region of interest" description="Disordered" evidence="1">
    <location>
        <begin position="1"/>
        <end position="49"/>
    </location>
</feature>
<feature type="compositionally biased region" description="Acidic residues" evidence="1">
    <location>
        <begin position="169"/>
        <end position="189"/>
    </location>
</feature>
<feature type="compositionally biased region" description="Acidic residues" evidence="1">
    <location>
        <begin position="202"/>
        <end position="212"/>
    </location>
</feature>
<gene>
    <name evidence="2" type="ORF">PACLA_8A087538</name>
</gene>
<feature type="region of interest" description="Disordered" evidence="1">
    <location>
        <begin position="130"/>
        <end position="212"/>
    </location>
</feature>
<feature type="compositionally biased region" description="Polar residues" evidence="1">
    <location>
        <begin position="143"/>
        <end position="157"/>
    </location>
</feature>
<organism evidence="2 3">
    <name type="scientific">Paramuricea clavata</name>
    <name type="common">Red gorgonian</name>
    <name type="synonym">Violescent sea-whip</name>
    <dbReference type="NCBI Taxonomy" id="317549"/>
    <lineage>
        <taxon>Eukaryota</taxon>
        <taxon>Metazoa</taxon>
        <taxon>Cnidaria</taxon>
        <taxon>Anthozoa</taxon>
        <taxon>Octocorallia</taxon>
        <taxon>Malacalcyonacea</taxon>
        <taxon>Plexauridae</taxon>
        <taxon>Paramuricea</taxon>
    </lineage>
</organism>
<dbReference type="PANTHER" id="PTHR31751">
    <property type="entry name" value="SI:CH211-108C17.2-RELATED-RELATED"/>
    <property type="match status" value="1"/>
</dbReference>
<keyword evidence="3" id="KW-1185">Reference proteome</keyword>
<reference evidence="2" key="1">
    <citation type="submission" date="2020-04" db="EMBL/GenBank/DDBJ databases">
        <authorList>
            <person name="Alioto T."/>
            <person name="Alioto T."/>
            <person name="Gomez Garrido J."/>
        </authorList>
    </citation>
    <scope>NUCLEOTIDE SEQUENCE</scope>
    <source>
        <strain evidence="2">A484AB</strain>
    </source>
</reference>
<dbReference type="EMBL" id="CACRXK020001473">
    <property type="protein sequence ID" value="CAB3989360.1"/>
    <property type="molecule type" value="Genomic_DNA"/>
</dbReference>
<dbReference type="PANTHER" id="PTHR31751:SF42">
    <property type="entry name" value="PROTEIN CBG10204"/>
    <property type="match status" value="1"/>
</dbReference>
<dbReference type="Proteomes" id="UP001152795">
    <property type="component" value="Unassembled WGS sequence"/>
</dbReference>
<dbReference type="OrthoDB" id="5973657at2759"/>
<proteinExistence type="predicted"/>
<name>A0A7D9HRZ3_PARCT</name>
<evidence type="ECO:0000313" key="3">
    <source>
        <dbReference type="Proteomes" id="UP001152795"/>
    </source>
</evidence>
<accession>A0A7D9HRZ3</accession>